<dbReference type="Proteomes" id="UP000056252">
    <property type="component" value="Chromosome"/>
</dbReference>
<keyword evidence="3" id="KW-0067">ATP-binding</keyword>
<dbReference type="GO" id="GO:0004386">
    <property type="term" value="F:helicase activity"/>
    <property type="evidence" value="ECO:0007669"/>
    <property type="project" value="UniProtKB-KW"/>
</dbReference>
<feature type="domain" description="DNA2/NAM7 helicase helicase" evidence="1">
    <location>
        <begin position="792"/>
        <end position="868"/>
    </location>
</feature>
<keyword evidence="4" id="KW-1185">Reference proteome</keyword>
<dbReference type="PANTHER" id="PTHR10887">
    <property type="entry name" value="DNA2/NAM7 HELICASE FAMILY"/>
    <property type="match status" value="1"/>
</dbReference>
<dbReference type="Pfam" id="PF13086">
    <property type="entry name" value="AAA_11"/>
    <property type="match status" value="2"/>
</dbReference>
<dbReference type="InterPro" id="IPR047187">
    <property type="entry name" value="SF1_C_Upf1"/>
</dbReference>
<organism evidence="3 4">
    <name type="scientific">Hoylesella enoeca</name>
    <dbReference type="NCBI Taxonomy" id="76123"/>
    <lineage>
        <taxon>Bacteria</taxon>
        <taxon>Pseudomonadati</taxon>
        <taxon>Bacteroidota</taxon>
        <taxon>Bacteroidia</taxon>
        <taxon>Bacteroidales</taxon>
        <taxon>Prevotellaceae</taxon>
        <taxon>Hoylesella</taxon>
    </lineage>
</organism>
<dbReference type="Gene3D" id="3.40.50.300">
    <property type="entry name" value="P-loop containing nucleotide triphosphate hydrolases"/>
    <property type="match status" value="2"/>
</dbReference>
<accession>A0A0S2KN71</accession>
<dbReference type="eggNOG" id="COG1112">
    <property type="taxonomic scope" value="Bacteria"/>
</dbReference>
<gene>
    <name evidence="3" type="ORF">AS203_12055</name>
</gene>
<name>A0A0S2KN71_9BACT</name>
<evidence type="ECO:0000259" key="2">
    <source>
        <dbReference type="Pfam" id="PF13087"/>
    </source>
</evidence>
<dbReference type="STRING" id="76123.AS203_12055"/>
<protein>
    <submittedName>
        <fullName evidence="3">DNA helicase</fullName>
    </submittedName>
</protein>
<evidence type="ECO:0000313" key="3">
    <source>
        <dbReference type="EMBL" id="ALO49723.1"/>
    </source>
</evidence>
<dbReference type="AlphaFoldDB" id="A0A0S2KN71"/>
<dbReference type="InterPro" id="IPR041679">
    <property type="entry name" value="DNA2/NAM7-like_C"/>
</dbReference>
<sequence>MYSSRENITAAELFGRVEEIVRAQAARVPGVNRMMHEALVLTCREGLGGERQTFGNLFAQVDFLCKDRGIGVGDAMAIQQLRRDSNRSELLTTDEVAQDCRALCLLISAVFRTAVPSTLVGRIPVVGAQPTDRRTVDDRYVRCMVQALDGAALRVEVDSDGVGEQLRVDLGDERWSDLRRLVRVGTQLNLLDCARSDEGALLPRRIIFEPDFLVDISSIARCFTDYGHHPLAYTVNRMMPAAVSQAILLGHFAGGALDDIIDQGSCYDWTTTFRNSFKERVLAYTTCADLNQREDFRTAAINQAHNIEEIVDYLFADGGRYRREEVVLEPSFVCEALGIQGRVDLMTTDFRLLVEQKSGTNYNIQRGFPNAYGSFQKEDHYVQLLLYYGVLRHNLRLSRNRVDAYLLYSKYPLPGGLVSVNYYDRLFDEALRFRNRLVAYELGIAQEGFERVVDELSPDTLNERHCQTRLFREFQRPQIEAITNPLHRLSALERAYFCRMMTFVYREQAASKLGVQEGIGNNGSDLWTMPLVEKRETGNIYTDLRIVRKERSHDYSGFDTLTLSVPKQGEDFLPNFRQGDMIYLYAYDGEPDVRRALLYKGVMAEIGVDFVTVHLTDGQQNARVFDLHRPSMRYAIEHGGSDVGTNGAIRSLYSFVTTTEDRKALLLGQRVPRCDRRVCLTRSYHPYYDEILLKAKQAVDYFLLVGPPGTGKTSMALRYIVEEEVISGPGRAVLLMAYTNRAIDEICAMLCAAELSFVRIGNEFSCDERFRPYLIDRVMDDCPKLEAAQQRIRETTIFVGTTSAMLSHTNIFQLKHFSLAVIDEASQILEPAMIGLLAAHFGSGENAVTHIDKFILIGDHKQLPAVVQQETVFSAVDDPQLQAIGIDNCRQSLFERLIKWERSQGREDFVGVLQRQGRMHPDVADFPNRMFYHREQLLPVPCPHQEESAIDYTLPSLDALDDMLKRHRVLFFPSKPCRRSDLSDKVNIDEARITARLLQRIYRFYGPRFDVQRTVGVIVPYRNQIAMIRREIDKLGIDELLSISIDTVERYQGSQRDVIIYSFTVQNRYQLDFLTSNCFEEDDRLIDRKLNVALTRARLQMILTGHPETLSHNRIFRQLIDDVKSKGGYTSL</sequence>
<proteinExistence type="predicted"/>
<dbReference type="InterPro" id="IPR041677">
    <property type="entry name" value="DNA2/NAM7_AAA_11"/>
</dbReference>
<dbReference type="EMBL" id="CP013195">
    <property type="protein sequence ID" value="ALO49723.1"/>
    <property type="molecule type" value="Genomic_DNA"/>
</dbReference>
<feature type="domain" description="DNA2/NAM7 helicase-like C-terminal" evidence="2">
    <location>
        <begin position="890"/>
        <end position="1107"/>
    </location>
</feature>
<dbReference type="PANTHER" id="PTHR10887:SF495">
    <property type="entry name" value="HELICASE SENATAXIN ISOFORM X1-RELATED"/>
    <property type="match status" value="1"/>
</dbReference>
<dbReference type="InterPro" id="IPR045055">
    <property type="entry name" value="DNA2/NAM7-like"/>
</dbReference>
<keyword evidence="3" id="KW-0378">Hydrolase</keyword>
<evidence type="ECO:0000313" key="4">
    <source>
        <dbReference type="Proteomes" id="UP000056252"/>
    </source>
</evidence>
<dbReference type="KEGG" id="peo:AS203_12055"/>
<evidence type="ECO:0000259" key="1">
    <source>
        <dbReference type="Pfam" id="PF13086"/>
    </source>
</evidence>
<dbReference type="RefSeq" id="WP_025065347.1">
    <property type="nucleotide sequence ID" value="NZ_CP013195.1"/>
</dbReference>
<dbReference type="InterPro" id="IPR027417">
    <property type="entry name" value="P-loop_NTPase"/>
</dbReference>
<dbReference type="OrthoDB" id="9757917at2"/>
<feature type="domain" description="DNA2/NAM7 helicase helicase" evidence="1">
    <location>
        <begin position="695"/>
        <end position="786"/>
    </location>
</feature>
<dbReference type="SUPFAM" id="SSF52540">
    <property type="entry name" value="P-loop containing nucleoside triphosphate hydrolases"/>
    <property type="match status" value="1"/>
</dbReference>
<dbReference type="Pfam" id="PF13087">
    <property type="entry name" value="AAA_12"/>
    <property type="match status" value="1"/>
</dbReference>
<dbReference type="CDD" id="cd18808">
    <property type="entry name" value="SF1_C_Upf1"/>
    <property type="match status" value="1"/>
</dbReference>
<keyword evidence="3" id="KW-0547">Nucleotide-binding</keyword>
<reference evidence="4" key="1">
    <citation type="submission" date="2015-11" db="EMBL/GenBank/DDBJ databases">
        <authorList>
            <person name="Holder M.E."/>
            <person name="Ajami N.J."/>
            <person name="Petrosino J.F."/>
        </authorList>
    </citation>
    <scope>NUCLEOTIDE SEQUENCE [LARGE SCALE GENOMIC DNA]</scope>
    <source>
        <strain evidence="4">F0113</strain>
    </source>
</reference>
<keyword evidence="3" id="KW-0347">Helicase</keyword>